<evidence type="ECO:0000313" key="2">
    <source>
        <dbReference type="Proteomes" id="UP001055072"/>
    </source>
</evidence>
<name>A0ACB8U573_9APHY</name>
<reference evidence="1" key="1">
    <citation type="journal article" date="2021" name="Environ. Microbiol.">
        <title>Gene family expansions and transcriptome signatures uncover fungal adaptations to wood decay.</title>
        <authorList>
            <person name="Hage H."/>
            <person name="Miyauchi S."/>
            <person name="Viragh M."/>
            <person name="Drula E."/>
            <person name="Min B."/>
            <person name="Chaduli D."/>
            <person name="Navarro D."/>
            <person name="Favel A."/>
            <person name="Norest M."/>
            <person name="Lesage-Meessen L."/>
            <person name="Balint B."/>
            <person name="Merenyi Z."/>
            <person name="de Eugenio L."/>
            <person name="Morin E."/>
            <person name="Martinez A.T."/>
            <person name="Baldrian P."/>
            <person name="Stursova M."/>
            <person name="Martinez M.J."/>
            <person name="Novotny C."/>
            <person name="Magnuson J.K."/>
            <person name="Spatafora J.W."/>
            <person name="Maurice S."/>
            <person name="Pangilinan J."/>
            <person name="Andreopoulos W."/>
            <person name="LaButti K."/>
            <person name="Hundley H."/>
            <person name="Na H."/>
            <person name="Kuo A."/>
            <person name="Barry K."/>
            <person name="Lipzen A."/>
            <person name="Henrissat B."/>
            <person name="Riley R."/>
            <person name="Ahrendt S."/>
            <person name="Nagy L.G."/>
            <person name="Grigoriev I.V."/>
            <person name="Martin F."/>
            <person name="Rosso M.N."/>
        </authorList>
    </citation>
    <scope>NUCLEOTIDE SEQUENCE</scope>
    <source>
        <strain evidence="1">CBS 384.51</strain>
    </source>
</reference>
<sequence length="397" mass="42109">MFPAILSSLLVASTLPTASNAFDIVKDYSGTNFFQGWDFYGSWDNLTLGDVWWLNQTEATAEHLAYVNDAGHAIIRVDNTTNVPLNEKRNTVRITTQDLYDWGSLFIIDVLHIPYGCSVWPAFWTKGPTWPDDGEIDIIESINLNPNNQMALHTAGSCLKDDSVPQTGRNVGQDCSTGSGCVVVQTEQNSYGPGFAASGGGIWATQFDISGIYMWYWGRANIPANLAQATSTSSIDVSTWGTPSAAFPANAKCNLTEHFTPQQLVIDITLCGDWAGVPSIYGSQCGHMGPTGTCYQDNVVGPGSPKYDNAFFEINYVRAYTATKAAPTAQSTASSATVLDGSSPTATTVVTVVTTGNPSGAQATALSTKSSAVKSVAASGIGLLAGVLMTFVMIDGL</sequence>
<dbReference type="Proteomes" id="UP001055072">
    <property type="component" value="Unassembled WGS sequence"/>
</dbReference>
<dbReference type="EMBL" id="MU274910">
    <property type="protein sequence ID" value="KAI0089537.1"/>
    <property type="molecule type" value="Genomic_DNA"/>
</dbReference>
<keyword evidence="2" id="KW-1185">Reference proteome</keyword>
<protein>
    <submittedName>
        <fullName evidence="1">Concanavalin A-like lectin/glucanase domain-containing protein</fullName>
    </submittedName>
</protein>
<proteinExistence type="predicted"/>
<organism evidence="1 2">
    <name type="scientific">Irpex rosettiformis</name>
    <dbReference type="NCBI Taxonomy" id="378272"/>
    <lineage>
        <taxon>Eukaryota</taxon>
        <taxon>Fungi</taxon>
        <taxon>Dikarya</taxon>
        <taxon>Basidiomycota</taxon>
        <taxon>Agaricomycotina</taxon>
        <taxon>Agaricomycetes</taxon>
        <taxon>Polyporales</taxon>
        <taxon>Irpicaceae</taxon>
        <taxon>Irpex</taxon>
    </lineage>
</organism>
<comment type="caution">
    <text evidence="1">The sequence shown here is derived from an EMBL/GenBank/DDBJ whole genome shotgun (WGS) entry which is preliminary data.</text>
</comment>
<evidence type="ECO:0000313" key="1">
    <source>
        <dbReference type="EMBL" id="KAI0089537.1"/>
    </source>
</evidence>
<gene>
    <name evidence="1" type="ORF">BDY19DRAFT_984983</name>
</gene>
<accession>A0ACB8U573</accession>